<evidence type="ECO:0000313" key="3">
    <source>
        <dbReference type="Proteomes" id="UP000295627"/>
    </source>
</evidence>
<sequence>MGSTVPSVIPWSLGERLRVIVGAEHVDELVRGLSGGEWWYFQYVLSANGINMYFKGEQDWEDHPTDGTAYVRLFFEREDDPDQCHVFAGEISRQVARDVAAGLAGDSPVLVPVTLNYLDEAGLQVVGEVPVYFEADESYRPRTQAAAVPAPKSSSQRRGTPVARRTVPARGARKGRRS</sequence>
<dbReference type="EMBL" id="RXLR01000024">
    <property type="protein sequence ID" value="TDH17947.1"/>
    <property type="molecule type" value="Genomic_DNA"/>
</dbReference>
<feature type="region of interest" description="Disordered" evidence="1">
    <location>
        <begin position="142"/>
        <end position="178"/>
    </location>
</feature>
<evidence type="ECO:0000313" key="2">
    <source>
        <dbReference type="EMBL" id="TDH17947.1"/>
    </source>
</evidence>
<reference evidence="2 3" key="1">
    <citation type="journal article" date="2019" name="Sci. Rep.">
        <title>Extended insight into the Mycobacterium chelonae-abscessus complex through whole genome sequencing of Mycobacterium salmoniphilum outbreak and Mycobacterium salmoniphilum-like strains.</title>
        <authorList>
            <person name="Behra P.R.K."/>
            <person name="Das S."/>
            <person name="Pettersson B.M.F."/>
            <person name="Shirreff L."/>
            <person name="DuCote T."/>
            <person name="Jacobsson K.G."/>
            <person name="Ennis D.G."/>
            <person name="Kirsebom L.A."/>
        </authorList>
    </citation>
    <scope>NUCLEOTIDE SEQUENCE [LARGE SCALE GENOMIC DNA]</scope>
    <source>
        <strain evidence="2 3">DSM 45524</strain>
    </source>
</reference>
<comment type="caution">
    <text evidence="2">The sequence shown here is derived from an EMBL/GenBank/DDBJ whole genome shotgun (WGS) entry which is preliminary data.</text>
</comment>
<name>A0A4R5P4K0_9MYCO</name>
<evidence type="ECO:0000256" key="1">
    <source>
        <dbReference type="SAM" id="MobiDB-lite"/>
    </source>
</evidence>
<organism evidence="2 3">
    <name type="scientific">Mycobacteroides franklinii</name>
    <dbReference type="NCBI Taxonomy" id="948102"/>
    <lineage>
        <taxon>Bacteria</taxon>
        <taxon>Bacillati</taxon>
        <taxon>Actinomycetota</taxon>
        <taxon>Actinomycetes</taxon>
        <taxon>Mycobacteriales</taxon>
        <taxon>Mycobacteriaceae</taxon>
        <taxon>Mycobacteroides</taxon>
    </lineage>
</organism>
<accession>A0A4R5P4K0</accession>
<dbReference type="RefSeq" id="WP_078335906.1">
    <property type="nucleotide sequence ID" value="NZ_MAFQ01000014.1"/>
</dbReference>
<dbReference type="AlphaFoldDB" id="A0A4R5P4K0"/>
<gene>
    <name evidence="2" type="ORF">EJ571_24775</name>
</gene>
<protein>
    <submittedName>
        <fullName evidence="2">Uncharacterized protein</fullName>
    </submittedName>
</protein>
<proteinExistence type="predicted"/>
<dbReference type="Proteomes" id="UP000295627">
    <property type="component" value="Unassembled WGS sequence"/>
</dbReference>